<keyword evidence="3 7" id="KW-0813">Transport</keyword>
<dbReference type="Gene3D" id="1.20.1080.10">
    <property type="entry name" value="Glycerol uptake facilitator protein"/>
    <property type="match status" value="1"/>
</dbReference>
<dbReference type="GO" id="GO:0015254">
    <property type="term" value="F:glycerol channel activity"/>
    <property type="evidence" value="ECO:0007669"/>
    <property type="project" value="TreeGrafter"/>
</dbReference>
<dbReference type="Pfam" id="PF00230">
    <property type="entry name" value="MIP"/>
    <property type="match status" value="1"/>
</dbReference>
<evidence type="ECO:0000256" key="6">
    <source>
        <dbReference type="ARBA" id="ARBA00023136"/>
    </source>
</evidence>
<dbReference type="PANTHER" id="PTHR43829:SF9">
    <property type="entry name" value="AQUAPORIN-9"/>
    <property type="match status" value="1"/>
</dbReference>
<dbReference type="RefSeq" id="WP_110752708.1">
    <property type="nucleotide sequence ID" value="NZ_QJTF01000015.1"/>
</dbReference>
<evidence type="ECO:0000256" key="5">
    <source>
        <dbReference type="ARBA" id="ARBA00022989"/>
    </source>
</evidence>
<comment type="similarity">
    <text evidence="2 7">Belongs to the MIP/aquaporin (TC 1.A.8) family.</text>
</comment>
<evidence type="ECO:0000256" key="4">
    <source>
        <dbReference type="ARBA" id="ARBA00022692"/>
    </source>
</evidence>
<evidence type="ECO:0000313" key="9">
    <source>
        <dbReference type="EMBL" id="PYE87171.1"/>
    </source>
</evidence>
<dbReference type="Proteomes" id="UP000247454">
    <property type="component" value="Unassembled WGS sequence"/>
</dbReference>
<dbReference type="InterPro" id="IPR022357">
    <property type="entry name" value="MIP_CS"/>
</dbReference>
<dbReference type="InterPro" id="IPR000425">
    <property type="entry name" value="MIP"/>
</dbReference>
<keyword evidence="10" id="KW-1185">Reference proteome</keyword>
<proteinExistence type="inferred from homology"/>
<dbReference type="InterPro" id="IPR050363">
    <property type="entry name" value="MIP/Aquaporin"/>
</dbReference>
<keyword evidence="4 7" id="KW-0812">Transmembrane</keyword>
<evidence type="ECO:0000313" key="10">
    <source>
        <dbReference type="Proteomes" id="UP000247454"/>
    </source>
</evidence>
<feature type="transmembrane region" description="Helical" evidence="8">
    <location>
        <begin position="219"/>
        <end position="241"/>
    </location>
</feature>
<evidence type="ECO:0000256" key="1">
    <source>
        <dbReference type="ARBA" id="ARBA00004141"/>
    </source>
</evidence>
<comment type="caution">
    <text evidence="9">The sequence shown here is derived from an EMBL/GenBank/DDBJ whole genome shotgun (WGS) entry which is preliminary data.</text>
</comment>
<feature type="transmembrane region" description="Helical" evidence="8">
    <location>
        <begin position="171"/>
        <end position="192"/>
    </location>
</feature>
<evidence type="ECO:0000256" key="2">
    <source>
        <dbReference type="ARBA" id="ARBA00006175"/>
    </source>
</evidence>
<dbReference type="InterPro" id="IPR023271">
    <property type="entry name" value="Aquaporin-like"/>
</dbReference>
<sequence length="244" mass="24787">MISPFLGELLGTMVLVLLGDGVVAGVLLAQSKAFNAGWITITAGWGLAVLAGVFTAMAAGSADAHINPAVTLGFAFSSGDWSKVATYLPAQFIGAFIGAVLVWLHYLPHWAKTQDTGAKLGVFCTAPAIRNPPANFISEVIATFVLLFVIAAIASKLVGGVGGIPAGVGPYMVGMLVWAIGMSLGGTTGYAINPARDLGPRIAHAVLPIAGKGGSDWGYAWIPVVGPIVGALIAGLAIRIIGIV</sequence>
<dbReference type="EMBL" id="QJTF01000015">
    <property type="protein sequence ID" value="PYE87171.1"/>
    <property type="molecule type" value="Genomic_DNA"/>
</dbReference>
<evidence type="ECO:0000256" key="3">
    <source>
        <dbReference type="ARBA" id="ARBA00022448"/>
    </source>
</evidence>
<organism evidence="9 10">
    <name type="scientific">Phyllobacterium leguminum</name>
    <dbReference type="NCBI Taxonomy" id="314237"/>
    <lineage>
        <taxon>Bacteria</taxon>
        <taxon>Pseudomonadati</taxon>
        <taxon>Pseudomonadota</taxon>
        <taxon>Alphaproteobacteria</taxon>
        <taxon>Hyphomicrobiales</taxon>
        <taxon>Phyllobacteriaceae</taxon>
        <taxon>Phyllobacterium</taxon>
    </lineage>
</organism>
<protein>
    <submittedName>
        <fullName evidence="9">Glycerol uptake facilitator protein</fullName>
    </submittedName>
</protein>
<dbReference type="AlphaFoldDB" id="A0A318T0N6"/>
<keyword evidence="5 8" id="KW-1133">Transmembrane helix</keyword>
<evidence type="ECO:0000256" key="8">
    <source>
        <dbReference type="SAM" id="Phobius"/>
    </source>
</evidence>
<dbReference type="PANTHER" id="PTHR43829">
    <property type="entry name" value="AQUAPORIN OR AQUAGLYCEROPORIN RELATED"/>
    <property type="match status" value="1"/>
</dbReference>
<comment type="subcellular location">
    <subcellularLocation>
        <location evidence="1">Membrane</location>
        <topology evidence="1">Multi-pass membrane protein</topology>
    </subcellularLocation>
</comment>
<accession>A0A318T0N6</accession>
<reference evidence="9 10" key="1">
    <citation type="submission" date="2018-06" db="EMBL/GenBank/DDBJ databases">
        <title>Genomic Encyclopedia of Type Strains, Phase III (KMG-III): the genomes of soil and plant-associated and newly described type strains.</title>
        <authorList>
            <person name="Whitman W."/>
        </authorList>
    </citation>
    <scope>NUCLEOTIDE SEQUENCE [LARGE SCALE GENOMIC DNA]</scope>
    <source>
        <strain evidence="9 10">ORS 1419</strain>
    </source>
</reference>
<feature type="transmembrane region" description="Helical" evidence="8">
    <location>
        <begin position="6"/>
        <end position="29"/>
    </location>
</feature>
<name>A0A318T0N6_9HYPH</name>
<feature type="transmembrane region" description="Helical" evidence="8">
    <location>
        <begin position="84"/>
        <end position="104"/>
    </location>
</feature>
<dbReference type="OrthoDB" id="9807293at2"/>
<feature type="transmembrane region" description="Helical" evidence="8">
    <location>
        <begin position="140"/>
        <end position="159"/>
    </location>
</feature>
<dbReference type="GO" id="GO:0005886">
    <property type="term" value="C:plasma membrane"/>
    <property type="evidence" value="ECO:0007669"/>
    <property type="project" value="TreeGrafter"/>
</dbReference>
<feature type="transmembrane region" description="Helical" evidence="8">
    <location>
        <begin position="36"/>
        <end position="59"/>
    </location>
</feature>
<evidence type="ECO:0000256" key="7">
    <source>
        <dbReference type="RuleBase" id="RU000477"/>
    </source>
</evidence>
<dbReference type="SUPFAM" id="SSF81338">
    <property type="entry name" value="Aquaporin-like"/>
    <property type="match status" value="1"/>
</dbReference>
<keyword evidence="6 8" id="KW-0472">Membrane</keyword>
<dbReference type="PROSITE" id="PS00221">
    <property type="entry name" value="MIP"/>
    <property type="match status" value="1"/>
</dbReference>
<dbReference type="PRINTS" id="PR00783">
    <property type="entry name" value="MINTRINSICP"/>
</dbReference>
<gene>
    <name evidence="9" type="ORF">C7477_11525</name>
</gene>